<sequence length="285" mass="31450">MEPMRAILLPGAVLPAQEAYGALIEALGPDVQAVAKDLELYTEDEPPPGWSLDTEVSGVLREADALGWETFHLVGYSGGGAAALAFAAKHPERLLSLALLEPAWAGTWDWSPAHAEIWKKYEQLESLPPEQLMPAFMRLGVKPDVVLPPPPLGPPPPWMARRPAGIKAFLRTFRSYDLDRERLAAFSPPVFCALGGLSNPDDYGEIAGRLARVFFPDFHLEVFAKRHHFDPPHRMEPVRLAEMLRRHWEQAEGNPGARPANPGAQPRVTLESSTDEILDGPRGDR</sequence>
<evidence type="ECO:0000259" key="2">
    <source>
        <dbReference type="Pfam" id="PF00561"/>
    </source>
</evidence>
<dbReference type="InterPro" id="IPR029058">
    <property type="entry name" value="AB_hydrolase_fold"/>
</dbReference>
<dbReference type="PRINTS" id="PR00111">
    <property type="entry name" value="ABHYDROLASE"/>
</dbReference>
<feature type="domain" description="AB hydrolase-1" evidence="2">
    <location>
        <begin position="64"/>
        <end position="109"/>
    </location>
</feature>
<dbReference type="GO" id="GO:0003824">
    <property type="term" value="F:catalytic activity"/>
    <property type="evidence" value="ECO:0007669"/>
    <property type="project" value="UniProtKB-ARBA"/>
</dbReference>
<dbReference type="AlphaFoldDB" id="A0AAW8NIY0"/>
<evidence type="ECO:0000256" key="1">
    <source>
        <dbReference type="SAM" id="MobiDB-lite"/>
    </source>
</evidence>
<organism evidence="3 4">
    <name type="scientific">Pseudarthrobacter oxydans</name>
    <name type="common">Arthrobacter oxydans</name>
    <dbReference type="NCBI Taxonomy" id="1671"/>
    <lineage>
        <taxon>Bacteria</taxon>
        <taxon>Bacillati</taxon>
        <taxon>Actinomycetota</taxon>
        <taxon>Actinomycetes</taxon>
        <taxon>Micrococcales</taxon>
        <taxon>Micrococcaceae</taxon>
        <taxon>Pseudarthrobacter</taxon>
    </lineage>
</organism>
<accession>A0AAW8NIY0</accession>
<dbReference type="InterPro" id="IPR000073">
    <property type="entry name" value="AB_hydrolase_1"/>
</dbReference>
<evidence type="ECO:0000313" key="4">
    <source>
        <dbReference type="Proteomes" id="UP001262032"/>
    </source>
</evidence>
<dbReference type="Pfam" id="PF00561">
    <property type="entry name" value="Abhydrolase_1"/>
    <property type="match status" value="1"/>
</dbReference>
<name>A0AAW8NIY0_PSEOX</name>
<comment type="caution">
    <text evidence="3">The sequence shown here is derived from an EMBL/GenBank/DDBJ whole genome shotgun (WGS) entry which is preliminary data.</text>
</comment>
<dbReference type="GeneID" id="97424376"/>
<feature type="region of interest" description="Disordered" evidence="1">
    <location>
        <begin position="251"/>
        <end position="285"/>
    </location>
</feature>
<dbReference type="Gene3D" id="3.40.50.1820">
    <property type="entry name" value="alpha/beta hydrolase"/>
    <property type="match status" value="1"/>
</dbReference>
<protein>
    <submittedName>
        <fullName evidence="3">Pimeloyl-ACP methyl ester carboxylesterase</fullName>
    </submittedName>
</protein>
<gene>
    <name evidence="3" type="ORF">J2X12_004022</name>
</gene>
<dbReference type="RefSeq" id="WP_310114353.1">
    <property type="nucleotide sequence ID" value="NZ_JAVDTN010000021.1"/>
</dbReference>
<reference evidence="3" key="1">
    <citation type="submission" date="2023-07" db="EMBL/GenBank/DDBJ databases">
        <title>Sorghum-associated microbial communities from plants grown in Nebraska, USA.</title>
        <authorList>
            <person name="Schachtman D."/>
        </authorList>
    </citation>
    <scope>NUCLEOTIDE SEQUENCE</scope>
    <source>
        <strain evidence="3">BE261</strain>
    </source>
</reference>
<evidence type="ECO:0000313" key="3">
    <source>
        <dbReference type="EMBL" id="MDR7165968.1"/>
    </source>
</evidence>
<dbReference type="Proteomes" id="UP001262032">
    <property type="component" value="Unassembled WGS sequence"/>
</dbReference>
<proteinExistence type="predicted"/>
<dbReference type="SUPFAM" id="SSF53474">
    <property type="entry name" value="alpha/beta-Hydrolases"/>
    <property type="match status" value="1"/>
</dbReference>
<dbReference type="EMBL" id="JAVDWN010000022">
    <property type="protein sequence ID" value="MDR7165968.1"/>
    <property type="molecule type" value="Genomic_DNA"/>
</dbReference>